<protein>
    <recommendedName>
        <fullName evidence="3">GCK domain-containing protein</fullName>
    </recommendedName>
</protein>
<reference evidence="1 2" key="1">
    <citation type="journal article" date="2024" name="BMC Genomics">
        <title>Genome assembly of redclaw crayfish (Cherax quadricarinatus) provides insights into its immune adaptation and hypoxia tolerance.</title>
        <authorList>
            <person name="Liu Z."/>
            <person name="Zheng J."/>
            <person name="Li H."/>
            <person name="Fang K."/>
            <person name="Wang S."/>
            <person name="He J."/>
            <person name="Zhou D."/>
            <person name="Weng S."/>
            <person name="Chi M."/>
            <person name="Gu Z."/>
            <person name="He J."/>
            <person name="Li F."/>
            <person name="Wang M."/>
        </authorList>
    </citation>
    <scope>NUCLEOTIDE SEQUENCE [LARGE SCALE GENOMIC DNA]</scope>
    <source>
        <strain evidence="1">ZL_2023a</strain>
    </source>
</reference>
<dbReference type="AlphaFoldDB" id="A0AAW0Y1C0"/>
<keyword evidence="2" id="KW-1185">Reference proteome</keyword>
<evidence type="ECO:0000313" key="1">
    <source>
        <dbReference type="EMBL" id="KAK8745176.1"/>
    </source>
</evidence>
<gene>
    <name evidence="1" type="ORF">OTU49_000496</name>
</gene>
<name>A0AAW0Y1C0_CHEQU</name>
<evidence type="ECO:0008006" key="3">
    <source>
        <dbReference type="Google" id="ProtNLM"/>
    </source>
</evidence>
<organism evidence="1 2">
    <name type="scientific">Cherax quadricarinatus</name>
    <name type="common">Australian red claw crayfish</name>
    <dbReference type="NCBI Taxonomy" id="27406"/>
    <lineage>
        <taxon>Eukaryota</taxon>
        <taxon>Metazoa</taxon>
        <taxon>Ecdysozoa</taxon>
        <taxon>Arthropoda</taxon>
        <taxon>Crustacea</taxon>
        <taxon>Multicrustacea</taxon>
        <taxon>Malacostraca</taxon>
        <taxon>Eumalacostraca</taxon>
        <taxon>Eucarida</taxon>
        <taxon>Decapoda</taxon>
        <taxon>Pleocyemata</taxon>
        <taxon>Astacidea</taxon>
        <taxon>Parastacoidea</taxon>
        <taxon>Parastacidae</taxon>
        <taxon>Cherax</taxon>
    </lineage>
</organism>
<comment type="caution">
    <text evidence="1">The sequence shown here is derived from an EMBL/GenBank/DDBJ whole genome shotgun (WGS) entry which is preliminary data.</text>
</comment>
<dbReference type="Proteomes" id="UP001445076">
    <property type="component" value="Unassembled WGS sequence"/>
</dbReference>
<dbReference type="EMBL" id="JARKIK010000020">
    <property type="protein sequence ID" value="KAK8745176.1"/>
    <property type="molecule type" value="Genomic_DNA"/>
</dbReference>
<sequence length="98" mass="11001">MFKCLCEDATEDACTELKTSLRESLVSCFTKIYDEKLASDEAEKECAEDQATPSAGPEQHVRRLLPRFLKMTECVAATPGQEVFKGCLDKLWADRPKP</sequence>
<evidence type="ECO:0000313" key="2">
    <source>
        <dbReference type="Proteomes" id="UP001445076"/>
    </source>
</evidence>
<accession>A0AAW0Y1C0</accession>
<proteinExistence type="predicted"/>